<evidence type="ECO:0000313" key="3">
    <source>
        <dbReference type="Proteomes" id="UP000578112"/>
    </source>
</evidence>
<accession>A0A7W7MN57</accession>
<evidence type="ECO:0000256" key="1">
    <source>
        <dbReference type="SAM" id="MobiDB-lite"/>
    </source>
</evidence>
<gene>
    <name evidence="2" type="ORF">BJ971_000898</name>
</gene>
<evidence type="ECO:0000313" key="2">
    <source>
        <dbReference type="EMBL" id="MBB4760342.1"/>
    </source>
</evidence>
<protein>
    <submittedName>
        <fullName evidence="2">Transposase-like protein</fullName>
    </submittedName>
</protein>
<dbReference type="RefSeq" id="WP_184990079.1">
    <property type="nucleotide sequence ID" value="NZ_BOMK01000068.1"/>
</dbReference>
<dbReference type="Proteomes" id="UP000578112">
    <property type="component" value="Unassembled WGS sequence"/>
</dbReference>
<proteinExistence type="predicted"/>
<reference evidence="2 3" key="1">
    <citation type="submission" date="2020-08" db="EMBL/GenBank/DDBJ databases">
        <title>Sequencing the genomes of 1000 actinobacteria strains.</title>
        <authorList>
            <person name="Klenk H.-P."/>
        </authorList>
    </citation>
    <scope>NUCLEOTIDE SEQUENCE [LARGE SCALE GENOMIC DNA]</scope>
    <source>
        <strain evidence="2 3">DSM 43149</strain>
    </source>
</reference>
<name>A0A7W7MN57_9ACTN</name>
<sequence length="94" mass="10532">MTRRITVSLPDDVAEYLDKHPNSSAIVTEAVRARMERGATTRRMLAEVGINVTDEGVAKWRGKFGPPTEAQRAESQRRLEAIQAGRWPDEEPAE</sequence>
<feature type="compositionally biased region" description="Basic and acidic residues" evidence="1">
    <location>
        <begin position="71"/>
        <end position="80"/>
    </location>
</feature>
<keyword evidence="3" id="KW-1185">Reference proteome</keyword>
<organism evidence="2 3">
    <name type="scientific">Actinoplanes digitatis</name>
    <dbReference type="NCBI Taxonomy" id="1868"/>
    <lineage>
        <taxon>Bacteria</taxon>
        <taxon>Bacillati</taxon>
        <taxon>Actinomycetota</taxon>
        <taxon>Actinomycetes</taxon>
        <taxon>Micromonosporales</taxon>
        <taxon>Micromonosporaceae</taxon>
        <taxon>Actinoplanes</taxon>
    </lineage>
</organism>
<dbReference type="AlphaFoldDB" id="A0A7W7MN57"/>
<comment type="caution">
    <text evidence="2">The sequence shown here is derived from an EMBL/GenBank/DDBJ whole genome shotgun (WGS) entry which is preliminary data.</text>
</comment>
<dbReference type="EMBL" id="JACHNH010000001">
    <property type="protein sequence ID" value="MBB4760342.1"/>
    <property type="molecule type" value="Genomic_DNA"/>
</dbReference>
<feature type="region of interest" description="Disordered" evidence="1">
    <location>
        <begin position="59"/>
        <end position="94"/>
    </location>
</feature>